<protein>
    <submittedName>
        <fullName evidence="2">Uncharacterized protein</fullName>
    </submittedName>
</protein>
<name>A0A1S8WZW3_OPIVI</name>
<feature type="region of interest" description="Disordered" evidence="1">
    <location>
        <begin position="286"/>
        <end position="343"/>
    </location>
</feature>
<proteinExistence type="predicted"/>
<keyword evidence="3" id="KW-1185">Reference proteome</keyword>
<organism evidence="2 3">
    <name type="scientific">Opisthorchis viverrini</name>
    <name type="common">Southeast Asian liver fluke</name>
    <dbReference type="NCBI Taxonomy" id="6198"/>
    <lineage>
        <taxon>Eukaryota</taxon>
        <taxon>Metazoa</taxon>
        <taxon>Spiralia</taxon>
        <taxon>Lophotrochozoa</taxon>
        <taxon>Platyhelminthes</taxon>
        <taxon>Trematoda</taxon>
        <taxon>Digenea</taxon>
        <taxon>Opisthorchiida</taxon>
        <taxon>Opisthorchiata</taxon>
        <taxon>Opisthorchiidae</taxon>
        <taxon>Opisthorchis</taxon>
    </lineage>
</organism>
<dbReference type="Proteomes" id="UP000243686">
    <property type="component" value="Unassembled WGS sequence"/>
</dbReference>
<feature type="compositionally biased region" description="Low complexity" evidence="1">
    <location>
        <begin position="286"/>
        <end position="295"/>
    </location>
</feature>
<evidence type="ECO:0000313" key="3">
    <source>
        <dbReference type="Proteomes" id="UP000243686"/>
    </source>
</evidence>
<reference evidence="2 3" key="1">
    <citation type="submission" date="2015-03" db="EMBL/GenBank/DDBJ databases">
        <title>Draft genome of the nematode, Opisthorchis viverrini.</title>
        <authorList>
            <person name="Mitreva M."/>
        </authorList>
    </citation>
    <scope>NUCLEOTIDE SEQUENCE [LARGE SCALE GENOMIC DNA]</scope>
    <source>
        <strain evidence="2">Khon Kaen</strain>
    </source>
</reference>
<dbReference type="EMBL" id="KV892929">
    <property type="protein sequence ID" value="OON19984.1"/>
    <property type="molecule type" value="Genomic_DNA"/>
</dbReference>
<gene>
    <name evidence="2" type="ORF">X801_04142</name>
</gene>
<evidence type="ECO:0000256" key="1">
    <source>
        <dbReference type="SAM" id="MobiDB-lite"/>
    </source>
</evidence>
<sequence>MTMPAGARTTPHALDTIRSQVSRLLTSLLSNEQTMDPNCNLFGPFLWNLSRQLFRLIAVITQLVEQRKTCETGVTPTVPPSDFNNPSRIPLATDKLLHEFQHLTTFIHHLALVDPTRLRHLQEHHQLTKLVLTAFETVERYLPIPTYLRDPLHPVWINHCGLVNRSSPASHGSAAATVRAFVLSAVHCLYALLISTLSPDIPTPTHDIRMDERGERIYAILLNLLMHPNLSVSCAARDGLCRLLLMARPKYPIAWSVIDHRPEDDGYLPCRPLKFSLDDIGQTAKKTAATSSTDKSASRPTRESAPPPTSHFGRSSVTPYPARRRPQRNLAHAGNRMVRPHLA</sequence>
<dbReference type="AlphaFoldDB" id="A0A1S8WZW3"/>
<evidence type="ECO:0000313" key="2">
    <source>
        <dbReference type="EMBL" id="OON19984.1"/>
    </source>
</evidence>
<accession>A0A1S8WZW3</accession>